<gene>
    <name evidence="1" type="ORF">BDN72DRAFT_832138</name>
</gene>
<keyword evidence="2" id="KW-1185">Reference proteome</keyword>
<organism evidence="1 2">
    <name type="scientific">Pluteus cervinus</name>
    <dbReference type="NCBI Taxonomy" id="181527"/>
    <lineage>
        <taxon>Eukaryota</taxon>
        <taxon>Fungi</taxon>
        <taxon>Dikarya</taxon>
        <taxon>Basidiomycota</taxon>
        <taxon>Agaricomycotina</taxon>
        <taxon>Agaricomycetes</taxon>
        <taxon>Agaricomycetidae</taxon>
        <taxon>Agaricales</taxon>
        <taxon>Pluteineae</taxon>
        <taxon>Pluteaceae</taxon>
        <taxon>Pluteus</taxon>
    </lineage>
</organism>
<reference evidence="1 2" key="1">
    <citation type="journal article" date="2019" name="Nat. Ecol. Evol.">
        <title>Megaphylogeny resolves global patterns of mushroom evolution.</title>
        <authorList>
            <person name="Varga T."/>
            <person name="Krizsan K."/>
            <person name="Foldi C."/>
            <person name="Dima B."/>
            <person name="Sanchez-Garcia M."/>
            <person name="Sanchez-Ramirez S."/>
            <person name="Szollosi G.J."/>
            <person name="Szarkandi J.G."/>
            <person name="Papp V."/>
            <person name="Albert L."/>
            <person name="Andreopoulos W."/>
            <person name="Angelini C."/>
            <person name="Antonin V."/>
            <person name="Barry K.W."/>
            <person name="Bougher N.L."/>
            <person name="Buchanan P."/>
            <person name="Buyck B."/>
            <person name="Bense V."/>
            <person name="Catcheside P."/>
            <person name="Chovatia M."/>
            <person name="Cooper J."/>
            <person name="Damon W."/>
            <person name="Desjardin D."/>
            <person name="Finy P."/>
            <person name="Geml J."/>
            <person name="Haridas S."/>
            <person name="Hughes K."/>
            <person name="Justo A."/>
            <person name="Karasinski D."/>
            <person name="Kautmanova I."/>
            <person name="Kiss B."/>
            <person name="Kocsube S."/>
            <person name="Kotiranta H."/>
            <person name="LaButti K.M."/>
            <person name="Lechner B.E."/>
            <person name="Liimatainen K."/>
            <person name="Lipzen A."/>
            <person name="Lukacs Z."/>
            <person name="Mihaltcheva S."/>
            <person name="Morgado L.N."/>
            <person name="Niskanen T."/>
            <person name="Noordeloos M.E."/>
            <person name="Ohm R.A."/>
            <person name="Ortiz-Santana B."/>
            <person name="Ovrebo C."/>
            <person name="Racz N."/>
            <person name="Riley R."/>
            <person name="Savchenko A."/>
            <person name="Shiryaev A."/>
            <person name="Soop K."/>
            <person name="Spirin V."/>
            <person name="Szebenyi C."/>
            <person name="Tomsovsky M."/>
            <person name="Tulloss R.E."/>
            <person name="Uehling J."/>
            <person name="Grigoriev I.V."/>
            <person name="Vagvolgyi C."/>
            <person name="Papp T."/>
            <person name="Martin F.M."/>
            <person name="Miettinen O."/>
            <person name="Hibbett D.S."/>
            <person name="Nagy L.G."/>
        </authorList>
    </citation>
    <scope>NUCLEOTIDE SEQUENCE [LARGE SCALE GENOMIC DNA]</scope>
    <source>
        <strain evidence="1 2">NL-1719</strain>
    </source>
</reference>
<dbReference type="EMBL" id="ML208263">
    <property type="protein sequence ID" value="TFK75282.1"/>
    <property type="molecule type" value="Genomic_DNA"/>
</dbReference>
<accession>A0ACD3BCF1</accession>
<proteinExistence type="predicted"/>
<sequence length="119" mass="13253">MPRIPRSLLQTLARPLSLAQICLPTSSSASFSAFRSAIQSTTPFPAPCTLARAPFPHNTGPSLLLGSLLQSRNAQRGAEYQPSQRKRKRKHGFLARKRSLGGRKILIRRMTKGRRHLSH</sequence>
<evidence type="ECO:0000313" key="1">
    <source>
        <dbReference type="EMBL" id="TFK75282.1"/>
    </source>
</evidence>
<dbReference type="Proteomes" id="UP000308600">
    <property type="component" value="Unassembled WGS sequence"/>
</dbReference>
<name>A0ACD3BCF1_9AGAR</name>
<evidence type="ECO:0000313" key="2">
    <source>
        <dbReference type="Proteomes" id="UP000308600"/>
    </source>
</evidence>
<protein>
    <submittedName>
        <fullName evidence="1">Uncharacterized protein</fullName>
    </submittedName>
</protein>